<accession>A0A448WWQ0</accession>
<evidence type="ECO:0000313" key="1">
    <source>
        <dbReference type="EMBL" id="VEL22120.1"/>
    </source>
</evidence>
<dbReference type="Proteomes" id="UP000784294">
    <property type="component" value="Unassembled WGS sequence"/>
</dbReference>
<sequence length="137" mass="14925">MEINILVELHSRQLLFLSVIELPDIVSERHEETGDIALGISEDAVVSTPSVEVAEPSIELVRTNGNMAMPSIANSTIEKYAPEKVESPSMKLVSIEAAVGESTNILTQVCSGLLFYQSYIPTKFLSPYNKLVSSSLI</sequence>
<name>A0A448WWQ0_9PLAT</name>
<keyword evidence="2" id="KW-1185">Reference proteome</keyword>
<organism evidence="1 2">
    <name type="scientific">Protopolystoma xenopodis</name>
    <dbReference type="NCBI Taxonomy" id="117903"/>
    <lineage>
        <taxon>Eukaryota</taxon>
        <taxon>Metazoa</taxon>
        <taxon>Spiralia</taxon>
        <taxon>Lophotrochozoa</taxon>
        <taxon>Platyhelminthes</taxon>
        <taxon>Monogenea</taxon>
        <taxon>Polyopisthocotylea</taxon>
        <taxon>Polystomatidea</taxon>
        <taxon>Polystomatidae</taxon>
        <taxon>Protopolystoma</taxon>
    </lineage>
</organism>
<proteinExistence type="predicted"/>
<comment type="caution">
    <text evidence="1">The sequence shown here is derived from an EMBL/GenBank/DDBJ whole genome shotgun (WGS) entry which is preliminary data.</text>
</comment>
<protein>
    <submittedName>
        <fullName evidence="1">Uncharacterized protein</fullName>
    </submittedName>
</protein>
<reference evidence="1" key="1">
    <citation type="submission" date="2018-11" db="EMBL/GenBank/DDBJ databases">
        <authorList>
            <consortium name="Pathogen Informatics"/>
        </authorList>
    </citation>
    <scope>NUCLEOTIDE SEQUENCE</scope>
</reference>
<evidence type="ECO:0000313" key="2">
    <source>
        <dbReference type="Proteomes" id="UP000784294"/>
    </source>
</evidence>
<gene>
    <name evidence="1" type="ORF">PXEA_LOCUS15560</name>
</gene>
<dbReference type="AlphaFoldDB" id="A0A448WWQ0"/>
<dbReference type="EMBL" id="CAAALY010054795">
    <property type="protein sequence ID" value="VEL22120.1"/>
    <property type="molecule type" value="Genomic_DNA"/>
</dbReference>